<feature type="signal peptide" evidence="1">
    <location>
        <begin position="1"/>
        <end position="22"/>
    </location>
</feature>
<evidence type="ECO:0000256" key="1">
    <source>
        <dbReference type="SAM" id="SignalP"/>
    </source>
</evidence>
<dbReference type="Pfam" id="PF03544">
    <property type="entry name" value="TonB_C"/>
    <property type="match status" value="1"/>
</dbReference>
<name>A0A0G9MX71_9SPHN</name>
<gene>
    <name evidence="3" type="ORF">AAW00_02225</name>
</gene>
<dbReference type="InterPro" id="IPR037682">
    <property type="entry name" value="TonB_C"/>
</dbReference>
<dbReference type="AlphaFoldDB" id="A0A0G9MX71"/>
<reference evidence="3 4" key="1">
    <citation type="submission" date="2015-04" db="EMBL/GenBank/DDBJ databases">
        <title>The draft genome sequence of Erythrobacter luteus KA37.</title>
        <authorList>
            <person name="Zhuang L."/>
            <person name="Liu Y."/>
            <person name="Shao Z."/>
        </authorList>
    </citation>
    <scope>NUCLEOTIDE SEQUENCE [LARGE SCALE GENOMIC DNA]</scope>
    <source>
        <strain evidence="3 4">KA37</strain>
    </source>
</reference>
<comment type="caution">
    <text evidence="3">The sequence shown here is derived from an EMBL/GenBank/DDBJ whole genome shotgun (WGS) entry which is preliminary data.</text>
</comment>
<evidence type="ECO:0000313" key="3">
    <source>
        <dbReference type="EMBL" id="KLE35295.1"/>
    </source>
</evidence>
<proteinExistence type="predicted"/>
<dbReference type="OrthoDB" id="7585155at2"/>
<keyword evidence="1" id="KW-0732">Signal</keyword>
<dbReference type="Gene3D" id="3.30.1150.10">
    <property type="match status" value="1"/>
</dbReference>
<dbReference type="GO" id="GO:0055085">
    <property type="term" value="P:transmembrane transport"/>
    <property type="evidence" value="ECO:0007669"/>
    <property type="project" value="InterPro"/>
</dbReference>
<organism evidence="3 4">
    <name type="scientific">Aurantiacibacter luteus</name>
    <dbReference type="NCBI Taxonomy" id="1581420"/>
    <lineage>
        <taxon>Bacteria</taxon>
        <taxon>Pseudomonadati</taxon>
        <taxon>Pseudomonadota</taxon>
        <taxon>Alphaproteobacteria</taxon>
        <taxon>Sphingomonadales</taxon>
        <taxon>Erythrobacteraceae</taxon>
        <taxon>Aurantiacibacter</taxon>
    </lineage>
</organism>
<accession>A0A0G9MX71</accession>
<dbReference type="Proteomes" id="UP000053464">
    <property type="component" value="Unassembled WGS sequence"/>
</dbReference>
<feature type="domain" description="TonB C-terminal" evidence="2">
    <location>
        <begin position="210"/>
        <end position="302"/>
    </location>
</feature>
<keyword evidence="4" id="KW-1185">Reference proteome</keyword>
<evidence type="ECO:0000313" key="4">
    <source>
        <dbReference type="Proteomes" id="UP000053464"/>
    </source>
</evidence>
<dbReference type="RefSeq" id="WP_047002697.1">
    <property type="nucleotide sequence ID" value="NZ_LBHB01000001.1"/>
</dbReference>
<evidence type="ECO:0000259" key="2">
    <source>
        <dbReference type="PROSITE" id="PS52015"/>
    </source>
</evidence>
<protein>
    <recommendedName>
        <fullName evidence="2">TonB C-terminal domain-containing protein</fullName>
    </recommendedName>
</protein>
<dbReference type="SUPFAM" id="SSF74653">
    <property type="entry name" value="TolA/TonB C-terminal domain"/>
    <property type="match status" value="1"/>
</dbReference>
<dbReference type="EMBL" id="LBHB01000001">
    <property type="protein sequence ID" value="KLE35295.1"/>
    <property type="molecule type" value="Genomic_DNA"/>
</dbReference>
<dbReference type="STRING" id="1581420.AAW00_02225"/>
<dbReference type="PROSITE" id="PS52015">
    <property type="entry name" value="TONB_CTD"/>
    <property type="match status" value="1"/>
</dbReference>
<dbReference type="PATRIC" id="fig|1581420.6.peg.445"/>
<sequence>MGRKLLALVASAATLCVQPASAQVEIPADAVRLSPSMPWNVDFAEQSCAARRIFGDGTHEAFLELRQFSPGNSYQMLVSSGDVPRRSDPRFAWLPDTSIGDPPGTIMGSTSEGFGEGYVVTTGLLTFDQQAAVTAAAEAEAPYPIAEEVVDNRHAEIQGLLVERGFRNPMYLETGSLGRVMQAMETCMNSLLESWGIDPAVNRTITVPVKPLDMARLAREVAQVYPQRQLQRGAQGLVNIRMLVDAQGQASNCVAQAQMNDPVFNRLACERVLRFARFEPALDAAGQPVDSFWTTAVVYMMN</sequence>
<feature type="chain" id="PRO_5002580414" description="TonB C-terminal domain-containing protein" evidence="1">
    <location>
        <begin position="23"/>
        <end position="302"/>
    </location>
</feature>